<evidence type="ECO:0000259" key="7">
    <source>
        <dbReference type="Pfam" id="PF01494"/>
    </source>
</evidence>
<keyword evidence="3" id="KW-0274">FAD</keyword>
<dbReference type="Proteomes" id="UP000482960">
    <property type="component" value="Unassembled WGS sequence"/>
</dbReference>
<evidence type="ECO:0000256" key="6">
    <source>
        <dbReference type="SAM" id="MobiDB-lite"/>
    </source>
</evidence>
<dbReference type="InterPro" id="IPR050493">
    <property type="entry name" value="FAD-dep_Monooxygenase_BioMet"/>
</dbReference>
<protein>
    <submittedName>
        <fullName evidence="8">Monooxygenase</fullName>
    </submittedName>
</protein>
<dbReference type="AlphaFoldDB" id="A0A6V8KZB4"/>
<reference evidence="8 9" key="2">
    <citation type="submission" date="2020-03" db="EMBL/GenBank/DDBJ databases">
        <authorList>
            <person name="Ichikawa N."/>
            <person name="Kimura A."/>
            <person name="Kitahashi Y."/>
            <person name="Uohara A."/>
        </authorList>
    </citation>
    <scope>NUCLEOTIDE SEQUENCE [LARGE SCALE GENOMIC DNA]</scope>
    <source>
        <strain evidence="8 9">NBRC 108638</strain>
    </source>
</reference>
<proteinExistence type="predicted"/>
<dbReference type="PANTHER" id="PTHR13789">
    <property type="entry name" value="MONOOXYGENASE"/>
    <property type="match status" value="1"/>
</dbReference>
<dbReference type="Gene3D" id="3.50.50.60">
    <property type="entry name" value="FAD/NAD(P)-binding domain"/>
    <property type="match status" value="1"/>
</dbReference>
<keyword evidence="9" id="KW-1185">Reference proteome</keyword>
<evidence type="ECO:0000313" key="8">
    <source>
        <dbReference type="EMBL" id="GFJ87821.1"/>
    </source>
</evidence>
<evidence type="ECO:0000256" key="1">
    <source>
        <dbReference type="ARBA" id="ARBA00001974"/>
    </source>
</evidence>
<comment type="caution">
    <text evidence="8">The sequence shown here is derived from an EMBL/GenBank/DDBJ whole genome shotgun (WGS) entry which is preliminary data.</text>
</comment>
<dbReference type="SUPFAM" id="SSF54373">
    <property type="entry name" value="FAD-linked reductases, C-terminal domain"/>
    <property type="match status" value="1"/>
</dbReference>
<dbReference type="EMBL" id="BLPG01000001">
    <property type="protein sequence ID" value="GFJ87821.1"/>
    <property type="molecule type" value="Genomic_DNA"/>
</dbReference>
<evidence type="ECO:0000256" key="2">
    <source>
        <dbReference type="ARBA" id="ARBA00022630"/>
    </source>
</evidence>
<keyword evidence="5 8" id="KW-0503">Monooxygenase</keyword>
<dbReference type="RefSeq" id="WP_173074922.1">
    <property type="nucleotide sequence ID" value="NZ_BAABJB010000029.1"/>
</dbReference>
<name>A0A6V8KZB4_9ACTN</name>
<dbReference type="Pfam" id="PF01494">
    <property type="entry name" value="FAD_binding_3"/>
    <property type="match status" value="1"/>
</dbReference>
<accession>A0A6V8KZB4</accession>
<reference evidence="8 9" key="1">
    <citation type="submission" date="2020-03" db="EMBL/GenBank/DDBJ databases">
        <title>Whole genome shotgun sequence of Phytohabitans rumicis NBRC 108638.</title>
        <authorList>
            <person name="Komaki H."/>
            <person name="Tamura T."/>
        </authorList>
    </citation>
    <scope>NUCLEOTIDE SEQUENCE [LARGE SCALE GENOMIC DNA]</scope>
    <source>
        <strain evidence="8 9">NBRC 108638</strain>
    </source>
</reference>
<keyword evidence="2" id="KW-0285">Flavoprotein</keyword>
<dbReference type="InterPro" id="IPR036188">
    <property type="entry name" value="FAD/NAD-bd_sf"/>
</dbReference>
<dbReference type="InterPro" id="IPR002938">
    <property type="entry name" value="FAD-bd"/>
</dbReference>
<dbReference type="PANTHER" id="PTHR13789:SF318">
    <property type="entry name" value="GERANYLGERANYL DIPHOSPHATE REDUCTASE"/>
    <property type="match status" value="1"/>
</dbReference>
<sequence length="387" mass="41936">MIAIVGGGIGGLAAAAFLHRAGLPVTVYEQAGQLKEVGAGVVVAPNAARLLRRLGVMDELLSRCVRLEVGWEFRRWRDGTVLSAEDLESSCERLYGEHTYTAHRADLLEVIRRAVPDEAIRLGKRCVDVVTRADRPVLRFDDGEVAEADVVVGADGVHSAIRGALAPAVPAAYSGICAFRALVPAEQAPPFARRRAQTLWIGPGHHLVHYPISAGKFVNLVAFAPAGDYSVESWTATATVEEFLAEFDGWDARLVDLIRSAGTPGRWALLDRAPLPRWTYGTVTLLGDAAHPMFPFFAQGAAQAIEDAAVLARCLAVDPADPADALRRYEELRIPRTSRIQQVSHARSHVNHLPDGPQQRARDGALAKDDPLVANGWIYGYDPEAEL</sequence>
<evidence type="ECO:0000256" key="3">
    <source>
        <dbReference type="ARBA" id="ARBA00022827"/>
    </source>
</evidence>
<comment type="cofactor">
    <cofactor evidence="1">
        <name>FAD</name>
        <dbReference type="ChEBI" id="CHEBI:57692"/>
    </cofactor>
</comment>
<feature type="region of interest" description="Disordered" evidence="6">
    <location>
        <begin position="344"/>
        <end position="363"/>
    </location>
</feature>
<evidence type="ECO:0000313" key="9">
    <source>
        <dbReference type="Proteomes" id="UP000482960"/>
    </source>
</evidence>
<organism evidence="8 9">
    <name type="scientific">Phytohabitans rumicis</name>
    <dbReference type="NCBI Taxonomy" id="1076125"/>
    <lineage>
        <taxon>Bacteria</taxon>
        <taxon>Bacillati</taxon>
        <taxon>Actinomycetota</taxon>
        <taxon>Actinomycetes</taxon>
        <taxon>Micromonosporales</taxon>
        <taxon>Micromonosporaceae</taxon>
    </lineage>
</organism>
<gene>
    <name evidence="8" type="ORF">Prum_014630</name>
</gene>
<keyword evidence="4" id="KW-0560">Oxidoreductase</keyword>
<dbReference type="PRINTS" id="PR00420">
    <property type="entry name" value="RNGMNOXGNASE"/>
</dbReference>
<feature type="domain" description="FAD-binding" evidence="7">
    <location>
        <begin position="2"/>
        <end position="340"/>
    </location>
</feature>
<dbReference type="SUPFAM" id="SSF51905">
    <property type="entry name" value="FAD/NAD(P)-binding domain"/>
    <property type="match status" value="1"/>
</dbReference>
<dbReference type="GO" id="GO:0071949">
    <property type="term" value="F:FAD binding"/>
    <property type="evidence" value="ECO:0007669"/>
    <property type="project" value="InterPro"/>
</dbReference>
<dbReference type="GO" id="GO:0004497">
    <property type="term" value="F:monooxygenase activity"/>
    <property type="evidence" value="ECO:0007669"/>
    <property type="project" value="UniProtKB-KW"/>
</dbReference>
<evidence type="ECO:0000256" key="5">
    <source>
        <dbReference type="ARBA" id="ARBA00023033"/>
    </source>
</evidence>
<evidence type="ECO:0000256" key="4">
    <source>
        <dbReference type="ARBA" id="ARBA00023002"/>
    </source>
</evidence>